<reference evidence="1 2" key="1">
    <citation type="submission" date="2016-09" db="EMBL/GenBank/DDBJ databases">
        <title>Lactic acid bacteria from MAP meat Genome sequencing and assembly.</title>
        <authorList>
            <person name="Behr J."/>
            <person name="Hilgarth M."/>
            <person name="Vogel R.F."/>
        </authorList>
    </citation>
    <scope>NUCLEOTIDE SEQUENCE [LARGE SCALE GENOMIC DNA]</scope>
    <source>
        <strain evidence="1 2">TMW21615</strain>
    </source>
</reference>
<name>A0A7L4WFU5_9LACT</name>
<proteinExistence type="predicted"/>
<gene>
    <name evidence="1" type="ORF">BHS01_07850</name>
</gene>
<dbReference type="EMBL" id="CP017195">
    <property type="protein sequence ID" value="QDJ28441.1"/>
    <property type="molecule type" value="Genomic_DNA"/>
</dbReference>
<dbReference type="Proteomes" id="UP000516280">
    <property type="component" value="Chromosome"/>
</dbReference>
<organism evidence="1 2">
    <name type="scientific">Pseudolactococcus paracarnosus</name>
    <dbReference type="NCBI Taxonomy" id="2749962"/>
    <lineage>
        <taxon>Bacteria</taxon>
        <taxon>Bacillati</taxon>
        <taxon>Bacillota</taxon>
        <taxon>Bacilli</taxon>
        <taxon>Lactobacillales</taxon>
        <taxon>Streptococcaceae</taxon>
        <taxon>Pseudolactococcus</taxon>
    </lineage>
</organism>
<evidence type="ECO:0000313" key="1">
    <source>
        <dbReference type="EMBL" id="QDJ28441.1"/>
    </source>
</evidence>
<protein>
    <submittedName>
        <fullName evidence="1">Uncharacterized protein</fullName>
    </submittedName>
</protein>
<sequence>MTYYKVKVIGENSVFDDDYVISANSEMEVESDISTHYCGNDFSLAKYTITKITEKEYLANDDRRKF</sequence>
<evidence type="ECO:0000313" key="2">
    <source>
        <dbReference type="Proteomes" id="UP000516280"/>
    </source>
</evidence>
<accession>A0A7L4WFU5</accession>
<dbReference type="KEGG" id="lpaa:BHS01_07850"/>
<dbReference type="RefSeq" id="WP_097024591.1">
    <property type="nucleotide sequence ID" value="NZ_CP017195.1"/>
</dbReference>
<dbReference type="AlphaFoldDB" id="A0A7L4WFU5"/>